<evidence type="ECO:0000256" key="1">
    <source>
        <dbReference type="SAM" id="MobiDB-lite"/>
    </source>
</evidence>
<evidence type="ECO:0000313" key="2">
    <source>
        <dbReference type="EMBL" id="TKW53992.1"/>
    </source>
</evidence>
<reference evidence="2 3" key="1">
    <citation type="journal article" date="2019" name="PLoS ONE">
        <title>Comparative genome analysis indicates high evolutionary potential of pathogenicity genes in Colletotrichum tanaceti.</title>
        <authorList>
            <person name="Lelwala R.V."/>
            <person name="Korhonen P.K."/>
            <person name="Young N.D."/>
            <person name="Scott J.B."/>
            <person name="Ades P.A."/>
            <person name="Gasser R.B."/>
            <person name="Taylor P.W.J."/>
        </authorList>
    </citation>
    <scope>NUCLEOTIDE SEQUENCE [LARGE SCALE GENOMIC DNA]</scope>
    <source>
        <strain evidence="2">BRIP57314</strain>
    </source>
</reference>
<dbReference type="Proteomes" id="UP000310108">
    <property type="component" value="Unassembled WGS sequence"/>
</dbReference>
<feature type="compositionally biased region" description="Acidic residues" evidence="1">
    <location>
        <begin position="459"/>
        <end position="470"/>
    </location>
</feature>
<comment type="caution">
    <text evidence="2">The sequence shown here is derived from an EMBL/GenBank/DDBJ whole genome shotgun (WGS) entry which is preliminary data.</text>
</comment>
<accession>A0A4U6XFI7</accession>
<dbReference type="AlphaFoldDB" id="A0A4U6XFI7"/>
<organism evidence="2 3">
    <name type="scientific">Colletotrichum tanaceti</name>
    <dbReference type="NCBI Taxonomy" id="1306861"/>
    <lineage>
        <taxon>Eukaryota</taxon>
        <taxon>Fungi</taxon>
        <taxon>Dikarya</taxon>
        <taxon>Ascomycota</taxon>
        <taxon>Pezizomycotina</taxon>
        <taxon>Sordariomycetes</taxon>
        <taxon>Hypocreomycetidae</taxon>
        <taxon>Glomerellales</taxon>
        <taxon>Glomerellaceae</taxon>
        <taxon>Colletotrichum</taxon>
        <taxon>Colletotrichum destructivum species complex</taxon>
    </lineage>
</organism>
<feature type="region of interest" description="Disordered" evidence="1">
    <location>
        <begin position="454"/>
        <end position="493"/>
    </location>
</feature>
<name>A0A4U6XFI7_9PEZI</name>
<dbReference type="OrthoDB" id="4817666at2759"/>
<evidence type="ECO:0000313" key="3">
    <source>
        <dbReference type="Proteomes" id="UP000310108"/>
    </source>
</evidence>
<keyword evidence="3" id="KW-1185">Reference proteome</keyword>
<gene>
    <name evidence="2" type="ORF">CTA1_8178</name>
</gene>
<protein>
    <submittedName>
        <fullName evidence="2">Uncharacterized protein</fullName>
    </submittedName>
</protein>
<proteinExistence type="predicted"/>
<dbReference type="EMBL" id="PJEX01000160">
    <property type="protein sequence ID" value="TKW53992.1"/>
    <property type="molecule type" value="Genomic_DNA"/>
</dbReference>
<sequence length="493" mass="55730">MADWQNLPSLVVLEICAAIQPSYVVQDLFTTTTTDAELSSHLQPQWLTAFHLSMTCKRFRTLITPVLYRRINIHGGRTALKIASLLRFLVKHRELALGVRQLTLSLEIPGAGFVTLTPHDFDGIQAAARRSLIPVPKCLDLGPGNSNSSIAQRQSQFAFDCASLRYLLEVTLYHMRGLRELGIAQPWPLYTSHLNELPTTFHLEVDTMDNRVMDEHARYSRYITNQRSDFFTLPHLTSFAVRPSYCPLIAGLDFQACATTIALGPNITRLYVSTDWVEMNQNGGGPFQALESVTDLTLDKMSLVPADLSTIVDSCGSLETFKYLPTRKGPPGNFLEVEFPVLTYLLRHHKNTIDTLRTFCFTAHKTPGYTYDPTETFLRFSNLENLWVEVWNLQGHRNDDEQHQGHAFYRILTTLPRSIVRLHLKGDLSQLSADLVFLAQNTWKYPQLRVVEIEARDTDEPDDAGDEEHSDGESAHEGSEDDDKECDSDGKTD</sequence>
<dbReference type="STRING" id="1306861.A0A4U6XFI7"/>